<comment type="caution">
    <text evidence="1">The sequence shown here is derived from an EMBL/GenBank/DDBJ whole genome shotgun (WGS) entry which is preliminary data.</text>
</comment>
<evidence type="ECO:0000313" key="2">
    <source>
        <dbReference type="Proteomes" id="UP000275719"/>
    </source>
</evidence>
<accession>A0A3P3W5Z7</accession>
<name>A0A3P3W5Z7_9FLAO</name>
<reference evidence="1 2" key="1">
    <citation type="submission" date="2018-11" db="EMBL/GenBank/DDBJ databases">
        <title>Flavobacterium sp. nov., YIM 102701-2 draft genome.</title>
        <authorList>
            <person name="Li G."/>
            <person name="Jiang Y."/>
        </authorList>
    </citation>
    <scope>NUCLEOTIDE SEQUENCE [LARGE SCALE GENOMIC DNA]</scope>
    <source>
        <strain evidence="1 2">YIM 102701-2</strain>
    </source>
</reference>
<protein>
    <submittedName>
        <fullName evidence="1">Uncharacterized protein</fullName>
    </submittedName>
</protein>
<dbReference type="RefSeq" id="WP_125019577.1">
    <property type="nucleotide sequence ID" value="NZ_RQVQ01000028.1"/>
</dbReference>
<sequence>MKREQQFIDFCNKIDENLLSGKIIFKDKDKNNVQVSVDNSIVLDNHVILIEIDASNQAKLVSGQYTLLNLLKDNPLNKSADLVKDKDLIFVVIHCYGNSSSNNKYNPNRSLNNFKFIKDNLFKNDGVNYNSIHMEDLLNQPIKNKKELIHKLTNKHLV</sequence>
<dbReference type="EMBL" id="RQVQ01000028">
    <property type="protein sequence ID" value="RRJ89406.1"/>
    <property type="molecule type" value="Genomic_DNA"/>
</dbReference>
<proteinExistence type="predicted"/>
<dbReference type="AlphaFoldDB" id="A0A3P3W5Z7"/>
<keyword evidence="2" id="KW-1185">Reference proteome</keyword>
<evidence type="ECO:0000313" key="1">
    <source>
        <dbReference type="EMBL" id="RRJ89406.1"/>
    </source>
</evidence>
<gene>
    <name evidence="1" type="ORF">EG240_11705</name>
</gene>
<organism evidence="1 2">
    <name type="scientific">Paenimyroides tangerinum</name>
    <dbReference type="NCBI Taxonomy" id="2488728"/>
    <lineage>
        <taxon>Bacteria</taxon>
        <taxon>Pseudomonadati</taxon>
        <taxon>Bacteroidota</taxon>
        <taxon>Flavobacteriia</taxon>
        <taxon>Flavobacteriales</taxon>
        <taxon>Flavobacteriaceae</taxon>
        <taxon>Paenimyroides</taxon>
    </lineage>
</organism>
<dbReference type="Proteomes" id="UP000275719">
    <property type="component" value="Unassembled WGS sequence"/>
</dbReference>